<dbReference type="PhylomeDB" id="A0A060TDH6"/>
<dbReference type="PANTHER" id="PTHR43102:SF2">
    <property type="entry name" value="GAF DOMAIN-CONTAINING PROTEIN"/>
    <property type="match status" value="1"/>
</dbReference>
<gene>
    <name evidence="1" type="ORF">GNLVRS02_ARAD1D00374g</name>
</gene>
<proteinExistence type="predicted"/>
<accession>A0A060TDH6</accession>
<name>A0A060TDH6_BLAAD</name>
<reference evidence="1" key="2">
    <citation type="submission" date="2014-06" db="EMBL/GenBank/DDBJ databases">
        <title>The complete genome of Blastobotrys (Arxula) adeninivorans LS3 - a yeast of biotechnological interest.</title>
        <authorList>
            <person name="Kunze G."/>
            <person name="Gaillardin C."/>
            <person name="Czernicka M."/>
            <person name="Durrens P."/>
            <person name="Martin T."/>
            <person name="Boer E."/>
            <person name="Gabaldon T."/>
            <person name="Cruz J."/>
            <person name="Talla E."/>
            <person name="Marck C."/>
            <person name="Goffeau A."/>
            <person name="Barbe V."/>
            <person name="Baret P."/>
            <person name="Baronian K."/>
            <person name="Beier S."/>
            <person name="Bleykasten C."/>
            <person name="Bode R."/>
            <person name="Casaregola S."/>
            <person name="Despons L."/>
            <person name="Fairhead C."/>
            <person name="Giersberg M."/>
            <person name="Gierski P."/>
            <person name="Hahnel U."/>
            <person name="Hartmann A."/>
            <person name="Jankowska D."/>
            <person name="Jubin C."/>
            <person name="Jung P."/>
            <person name="Lafontaine I."/>
            <person name="Leh-Louis V."/>
            <person name="Lemaire M."/>
            <person name="Marcet-Houben M."/>
            <person name="Mascher M."/>
            <person name="Morel G."/>
            <person name="Richard G.-F."/>
            <person name="Riechen J."/>
            <person name="Sacerdot C."/>
            <person name="Sarkar A."/>
            <person name="Savel G."/>
            <person name="Schacherer J."/>
            <person name="Sherman D."/>
            <person name="Straub M.-L."/>
            <person name="Stein N."/>
            <person name="Thierry A."/>
            <person name="Trautwein-Schult A."/>
            <person name="Westhof E."/>
            <person name="Worch S."/>
            <person name="Dujon B."/>
            <person name="Souciet J.-L."/>
            <person name="Wincker P."/>
            <person name="Scholz U."/>
            <person name="Neuveglise N."/>
        </authorList>
    </citation>
    <scope>NUCLEOTIDE SEQUENCE</scope>
    <source>
        <strain evidence="1">LS3</strain>
    </source>
</reference>
<dbReference type="AlphaFoldDB" id="A0A060TDH6"/>
<dbReference type="EMBL" id="HG937694">
    <property type="protein sequence ID" value="CDP36952.1"/>
    <property type="molecule type" value="Genomic_DNA"/>
</dbReference>
<protein>
    <submittedName>
        <fullName evidence="1">ARAD1D00374p</fullName>
    </submittedName>
</protein>
<dbReference type="PANTHER" id="PTHR43102">
    <property type="entry name" value="SLR1143 PROTEIN"/>
    <property type="match status" value="1"/>
</dbReference>
<sequence length="492" mass="54611">MALPLFRDLPQTWAHFLDQYGRCDHNLSDIACPPCFNGYGFMAPPEAHNEAKRAAEAKRISMQKKWRQSSFFCGILEPLIEKFHLSGLSISIVDGTRQLIKYRIGLDMDVISRNASLDGHALLSNGLFVLLDAGRDWRTIYNPLVHGPPFIKFYAGMPLVSKTTNCAIGVLAVFDHYPRTTVSAQFQETLELVSQEIMAFLDSSPPMLSPRIESADNTNASQVSVDGRSNVSRQATTVENEGIPGLLPRSYDVKCDMSTVRRLNCNPVVMQSYQISRELLSCLNAKGAIEKACKILASNLALDICYVVEVRATLTYKSARDWSPMPSGTKLKSLSGLENALGPEVRRSIHVRLLGGCGVDKDEQFDNEVHFLALSSKYGVQYDAPDEQMSHRSGIFMPFQQEYEICYSDNAIDFEHMPDSEQDGQMAKASSSPGGNIFRRFANMNILDDDALVKVRHGGYVMAGLSVLHHSFSPGDVEYMKTCVKGLDNILA</sequence>
<dbReference type="SUPFAM" id="SSF55781">
    <property type="entry name" value="GAF domain-like"/>
    <property type="match status" value="1"/>
</dbReference>
<reference evidence="1" key="1">
    <citation type="submission" date="2014-02" db="EMBL/GenBank/DDBJ databases">
        <authorList>
            <person name="Genoscope - CEA"/>
        </authorList>
    </citation>
    <scope>NUCLEOTIDE SEQUENCE</scope>
    <source>
        <strain evidence="1">LS3</strain>
    </source>
</reference>
<evidence type="ECO:0000313" key="1">
    <source>
        <dbReference type="EMBL" id="CDP36952.1"/>
    </source>
</evidence>
<organism evidence="1">
    <name type="scientific">Blastobotrys adeninivorans</name>
    <name type="common">Yeast</name>
    <name type="synonym">Arxula adeninivorans</name>
    <dbReference type="NCBI Taxonomy" id="409370"/>
    <lineage>
        <taxon>Eukaryota</taxon>
        <taxon>Fungi</taxon>
        <taxon>Dikarya</taxon>
        <taxon>Ascomycota</taxon>
        <taxon>Saccharomycotina</taxon>
        <taxon>Dipodascomycetes</taxon>
        <taxon>Dipodascales</taxon>
        <taxon>Trichomonascaceae</taxon>
        <taxon>Blastobotrys</taxon>
    </lineage>
</organism>